<sequence length="329" mass="36188">MKLYQFVFVTLASVTVAVPASLESRQNGQLSDYLMVYFTGEGTANGEQIYMAVSNNNNPGSWTTVNNGQPVLSSTVGMKGVRDPSIIRSQDGGKYWIVATDLRVYPRGWDVGDDYTSNGSKGLVVWESSNLRNWSASQLRIVSPSNAGMTWAPDAIWDPATSRYLVHWTCNLKGEGWFIMRSFTTDFVSFTPAEKWLTGAGMDATVFRDPSSSTFYRVSKNGPNNLIEQARASTLNGPWTVIRNQIGQGLPAGEGPLVFRDNITPSKSHMLIDDYTRGRGYQPFETSNIATADWSPASLALPRSARHGYVIGITAAERNSAEFHRAIMG</sequence>
<dbReference type="Gene3D" id="2.115.10.20">
    <property type="entry name" value="Glycosyl hydrolase domain, family 43"/>
    <property type="match status" value="1"/>
</dbReference>
<evidence type="ECO:0000313" key="3">
    <source>
        <dbReference type="Proteomes" id="UP000267145"/>
    </source>
</evidence>
<dbReference type="PANTHER" id="PTHR43301:SF3">
    <property type="entry name" value="ARABINAN ENDO-1,5-ALPHA-L-ARABINOSIDASE A-RELATED"/>
    <property type="match status" value="1"/>
</dbReference>
<dbReference type="CDD" id="cd08983">
    <property type="entry name" value="GH43_Bt3655-like"/>
    <property type="match status" value="1"/>
</dbReference>
<keyword evidence="3" id="KW-1185">Reference proteome</keyword>
<dbReference type="Proteomes" id="UP000267145">
    <property type="component" value="Unassembled WGS sequence"/>
</dbReference>
<dbReference type="PANTHER" id="PTHR43301">
    <property type="entry name" value="ARABINAN ENDO-1,5-ALPHA-L-ARABINOSIDASE"/>
    <property type="match status" value="1"/>
</dbReference>
<dbReference type="RefSeq" id="XP_028492963.1">
    <property type="nucleotide sequence ID" value="XM_028643496.1"/>
</dbReference>
<gene>
    <name evidence="2" type="ORF">D7B24_009421</name>
</gene>
<feature type="chain" id="PRO_5018314291" evidence="1">
    <location>
        <begin position="18"/>
        <end position="329"/>
    </location>
</feature>
<evidence type="ECO:0000256" key="1">
    <source>
        <dbReference type="SAM" id="SignalP"/>
    </source>
</evidence>
<comment type="caution">
    <text evidence="2">The sequence shown here is derived from an EMBL/GenBank/DDBJ whole genome shotgun (WGS) entry which is preliminary data.</text>
</comment>
<reference evidence="2 3" key="1">
    <citation type="submission" date="2018-10" db="EMBL/GenBank/DDBJ databases">
        <title>Genome sequence of Verticillium nonalfalfae VnAa140.</title>
        <authorList>
            <person name="Stajich J.E."/>
            <person name="Kasson M.T."/>
        </authorList>
    </citation>
    <scope>NUCLEOTIDE SEQUENCE [LARGE SCALE GENOMIC DNA]</scope>
    <source>
        <strain evidence="2 3">VnAa140</strain>
    </source>
</reference>
<dbReference type="EMBL" id="RBVV01000093">
    <property type="protein sequence ID" value="RNJ54805.1"/>
    <property type="molecule type" value="Genomic_DNA"/>
</dbReference>
<dbReference type="GeneID" id="39613110"/>
<dbReference type="STRING" id="1051616.A0A3M9Y3T9"/>
<feature type="signal peptide" evidence="1">
    <location>
        <begin position="1"/>
        <end position="17"/>
    </location>
</feature>
<proteinExistence type="predicted"/>
<evidence type="ECO:0000313" key="2">
    <source>
        <dbReference type="EMBL" id="RNJ54805.1"/>
    </source>
</evidence>
<dbReference type="InterPro" id="IPR050727">
    <property type="entry name" value="GH43_arabinanases"/>
</dbReference>
<dbReference type="InterPro" id="IPR023296">
    <property type="entry name" value="Glyco_hydro_beta-prop_sf"/>
</dbReference>
<organism evidence="2 3">
    <name type="scientific">Verticillium nonalfalfae</name>
    <dbReference type="NCBI Taxonomy" id="1051616"/>
    <lineage>
        <taxon>Eukaryota</taxon>
        <taxon>Fungi</taxon>
        <taxon>Dikarya</taxon>
        <taxon>Ascomycota</taxon>
        <taxon>Pezizomycotina</taxon>
        <taxon>Sordariomycetes</taxon>
        <taxon>Hypocreomycetidae</taxon>
        <taxon>Glomerellales</taxon>
        <taxon>Plectosphaerellaceae</taxon>
        <taxon>Verticillium</taxon>
    </lineage>
</organism>
<keyword evidence="1" id="KW-0732">Signal</keyword>
<protein>
    <submittedName>
        <fullName evidence="2">Uncharacterized protein</fullName>
    </submittedName>
</protein>
<dbReference type="AlphaFoldDB" id="A0A3M9Y3T9"/>
<dbReference type="SUPFAM" id="SSF75005">
    <property type="entry name" value="Arabinanase/levansucrase/invertase"/>
    <property type="match status" value="2"/>
</dbReference>
<name>A0A3M9Y3T9_9PEZI</name>
<accession>A0A3M9Y3T9</accession>